<feature type="compositionally biased region" description="Low complexity" evidence="1">
    <location>
        <begin position="165"/>
        <end position="183"/>
    </location>
</feature>
<dbReference type="OrthoDB" id="4501674at2759"/>
<evidence type="ECO:0000256" key="1">
    <source>
        <dbReference type="SAM" id="MobiDB-lite"/>
    </source>
</evidence>
<gene>
    <name evidence="3" type="ORF">N7492_010220</name>
</gene>
<accession>A0A9W9LF77</accession>
<reference evidence="3" key="2">
    <citation type="journal article" date="2023" name="IMA Fungus">
        <title>Comparative genomic study of the Penicillium genus elucidates a diverse pangenome and 15 lateral gene transfer events.</title>
        <authorList>
            <person name="Petersen C."/>
            <person name="Sorensen T."/>
            <person name="Nielsen M.R."/>
            <person name="Sondergaard T.E."/>
            <person name="Sorensen J.L."/>
            <person name="Fitzpatrick D.A."/>
            <person name="Frisvad J.C."/>
            <person name="Nielsen K.L."/>
        </authorList>
    </citation>
    <scope>NUCLEOTIDE SEQUENCE</scope>
    <source>
        <strain evidence="3">IBT 21917</strain>
    </source>
</reference>
<evidence type="ECO:0000256" key="2">
    <source>
        <dbReference type="SAM" id="Phobius"/>
    </source>
</evidence>
<organism evidence="3 4">
    <name type="scientific">Penicillium capsulatum</name>
    <dbReference type="NCBI Taxonomy" id="69766"/>
    <lineage>
        <taxon>Eukaryota</taxon>
        <taxon>Fungi</taxon>
        <taxon>Dikarya</taxon>
        <taxon>Ascomycota</taxon>
        <taxon>Pezizomycotina</taxon>
        <taxon>Eurotiomycetes</taxon>
        <taxon>Eurotiomycetidae</taxon>
        <taxon>Eurotiales</taxon>
        <taxon>Aspergillaceae</taxon>
        <taxon>Penicillium</taxon>
    </lineage>
</organism>
<feature type="transmembrane region" description="Helical" evidence="2">
    <location>
        <begin position="29"/>
        <end position="54"/>
    </location>
</feature>
<comment type="caution">
    <text evidence="3">The sequence shown here is derived from an EMBL/GenBank/DDBJ whole genome shotgun (WGS) entry which is preliminary data.</text>
</comment>
<feature type="compositionally biased region" description="Low complexity" evidence="1">
    <location>
        <begin position="218"/>
        <end position="242"/>
    </location>
</feature>
<evidence type="ECO:0000313" key="3">
    <source>
        <dbReference type="EMBL" id="KAJ5151925.1"/>
    </source>
</evidence>
<dbReference type="EMBL" id="JAPQKO010000008">
    <property type="protein sequence ID" value="KAJ5151925.1"/>
    <property type="molecule type" value="Genomic_DNA"/>
</dbReference>
<keyword evidence="2" id="KW-1133">Transmembrane helix</keyword>
<proteinExistence type="predicted"/>
<reference evidence="3" key="1">
    <citation type="submission" date="2022-11" db="EMBL/GenBank/DDBJ databases">
        <authorList>
            <person name="Petersen C."/>
        </authorList>
    </citation>
    <scope>NUCLEOTIDE SEQUENCE</scope>
    <source>
        <strain evidence="3">IBT 21917</strain>
    </source>
</reference>
<keyword evidence="2" id="KW-0812">Transmembrane</keyword>
<keyword evidence="2" id="KW-0472">Membrane</keyword>
<dbReference type="AlphaFoldDB" id="A0A9W9LF77"/>
<feature type="region of interest" description="Disordered" evidence="1">
    <location>
        <begin position="138"/>
        <end position="183"/>
    </location>
</feature>
<feature type="compositionally biased region" description="Polar residues" evidence="1">
    <location>
        <begin position="195"/>
        <end position="214"/>
    </location>
</feature>
<evidence type="ECO:0000313" key="4">
    <source>
        <dbReference type="Proteomes" id="UP001146351"/>
    </source>
</evidence>
<protein>
    <submittedName>
        <fullName evidence="3">Uncharacterized protein</fullName>
    </submittedName>
</protein>
<sequence length="305" mass="32903">MTPIRSAALPVAATEHIPRSPTKWSSGEISIAAATIIGLITLAAFLFLAIWYILREARARRRRKMHNQSQDPFCPSSLSLAEDTSKVLDEFLMKDIEPERTSLMFSRSRSPSITYVVDNADARQASTRFYRTSYEASTNTLNNPDALTRVSTDGTRPSLVVSDVSNPQSSTSAQAPSTTPRSSQLYATTSVTTEMTSIFSPGPGSSKTSNSATQRADPPSSSNSSMPPSINLSRPSSQLSRSSPRHSGGRLLSDGESVRQGKTRAHRLSQSTVHSRAGESLASAESPQLPSIPPTPSPLFRFSEA</sequence>
<feature type="compositionally biased region" description="Polar residues" evidence="1">
    <location>
        <begin position="138"/>
        <end position="155"/>
    </location>
</feature>
<feature type="region of interest" description="Disordered" evidence="1">
    <location>
        <begin position="195"/>
        <end position="305"/>
    </location>
</feature>
<dbReference type="Proteomes" id="UP001146351">
    <property type="component" value="Unassembled WGS sequence"/>
</dbReference>
<name>A0A9W9LF77_9EURO</name>
<keyword evidence="4" id="KW-1185">Reference proteome</keyword>